<geneLocation type="plasmid" evidence="1">
    <name>p1</name>
</geneLocation>
<sequence length="62" mass="6973">MVYWIACICTLLFMCVKTEGFNSEHLGEIIKTLCKLLLLFSAAYLASLHNIELAALLKLFHG</sequence>
<organism evidence="1">
    <name type="scientific">Vibrio chaetopteri</name>
    <dbReference type="NCBI Taxonomy" id="3016528"/>
    <lineage>
        <taxon>Bacteria</taxon>
        <taxon>Pseudomonadati</taxon>
        <taxon>Pseudomonadota</taxon>
        <taxon>Gammaproteobacteria</taxon>
        <taxon>Vibrionales</taxon>
        <taxon>Vibrionaceae</taxon>
        <taxon>Vibrio</taxon>
    </lineage>
</organism>
<dbReference type="RefSeq" id="WP_353500255.1">
    <property type="nucleotide sequence ID" value="NZ_CP115922.1"/>
</dbReference>
<dbReference type="EMBL" id="CP115922">
    <property type="protein sequence ID" value="XCD19128.1"/>
    <property type="molecule type" value="Genomic_DNA"/>
</dbReference>
<evidence type="ECO:0000313" key="1">
    <source>
        <dbReference type="EMBL" id="XCD19128.1"/>
    </source>
</evidence>
<dbReference type="KEGG" id="vck:PG915_24640"/>
<dbReference type="AlphaFoldDB" id="A0AAU8BTD1"/>
<accession>A0AAU8BTD1</accession>
<protein>
    <submittedName>
        <fullName evidence="1">Uncharacterized protein</fullName>
    </submittedName>
</protein>
<keyword evidence="1" id="KW-0614">Plasmid</keyword>
<gene>
    <name evidence="1" type="ORF">PG915_24640</name>
</gene>
<reference evidence="1" key="1">
    <citation type="submission" date="2023-01" db="EMBL/GenBank/DDBJ databases">
        <title>Vibrio sp. CB1-14 genome sequencing.</title>
        <authorList>
            <person name="Otstavnykh N."/>
            <person name="Isaeva M."/>
            <person name="Meleshko D."/>
        </authorList>
    </citation>
    <scope>NUCLEOTIDE SEQUENCE</scope>
    <source>
        <strain evidence="1">CB1-14</strain>
        <plasmid evidence="1">p1</plasmid>
    </source>
</reference>
<name>A0AAU8BTD1_9VIBR</name>
<proteinExistence type="predicted"/>